<name>A0A3T1CZU3_9BACL</name>
<dbReference type="KEGG" id="cohn:KCTCHS21_07620"/>
<dbReference type="Proteomes" id="UP000289856">
    <property type="component" value="Chromosome"/>
</dbReference>
<evidence type="ECO:0008006" key="3">
    <source>
        <dbReference type="Google" id="ProtNLM"/>
    </source>
</evidence>
<proteinExistence type="predicted"/>
<dbReference type="OrthoDB" id="1707905at2"/>
<evidence type="ECO:0000313" key="1">
    <source>
        <dbReference type="EMBL" id="BBI31363.1"/>
    </source>
</evidence>
<keyword evidence="2" id="KW-1185">Reference proteome</keyword>
<reference evidence="1 2" key="1">
    <citation type="submission" date="2019-01" db="EMBL/GenBank/DDBJ databases">
        <title>Complete genome sequence of Cohnella hallensis HS21 isolated from Korean fir (Abies koreana) rhizospheric soil.</title>
        <authorList>
            <person name="Jiang L."/>
            <person name="Kang S.W."/>
            <person name="Kim S."/>
            <person name="Jung J."/>
            <person name="Kim C.Y."/>
            <person name="Kim D.H."/>
            <person name="Kim S.W."/>
            <person name="Lee J."/>
        </authorList>
    </citation>
    <scope>NUCLEOTIDE SEQUENCE [LARGE SCALE GENOMIC DNA]</scope>
    <source>
        <strain evidence="1 2">HS21</strain>
    </source>
</reference>
<protein>
    <recommendedName>
        <fullName evidence="3">Flagellar protein</fullName>
    </recommendedName>
</protein>
<accession>A0A3T1CZU3</accession>
<gene>
    <name evidence="1" type="ORF">KCTCHS21_07620</name>
</gene>
<sequence>MELNNCDRCGKLQLQKRGILCTDCQQLYFNESRVIKEYIKMNPRATMMDIVQHTGLSVKRIKEIII</sequence>
<organism evidence="1 2">
    <name type="scientific">Cohnella abietis</name>
    <dbReference type="NCBI Taxonomy" id="2507935"/>
    <lineage>
        <taxon>Bacteria</taxon>
        <taxon>Bacillati</taxon>
        <taxon>Bacillota</taxon>
        <taxon>Bacilli</taxon>
        <taxon>Bacillales</taxon>
        <taxon>Paenibacillaceae</taxon>
        <taxon>Cohnella</taxon>
    </lineage>
</organism>
<evidence type="ECO:0000313" key="2">
    <source>
        <dbReference type="Proteomes" id="UP000289856"/>
    </source>
</evidence>
<dbReference type="RefSeq" id="WP_130605206.1">
    <property type="nucleotide sequence ID" value="NZ_AP019400.1"/>
</dbReference>
<dbReference type="AlphaFoldDB" id="A0A3T1CZU3"/>
<dbReference type="EMBL" id="AP019400">
    <property type="protein sequence ID" value="BBI31363.1"/>
    <property type="molecule type" value="Genomic_DNA"/>
</dbReference>